<dbReference type="PANTHER" id="PTHR31133">
    <property type="entry name" value="MEMBRANE PROTEIN"/>
    <property type="match status" value="1"/>
</dbReference>
<feature type="transmembrane region" description="Helical" evidence="1">
    <location>
        <begin position="209"/>
        <end position="226"/>
    </location>
</feature>
<dbReference type="EnsemblPlants" id="LPERR06G10410.1">
    <property type="protein sequence ID" value="LPERR06G10410.1"/>
    <property type="gene ID" value="LPERR06G10410"/>
</dbReference>
<feature type="transmembrane region" description="Helical" evidence="1">
    <location>
        <begin position="384"/>
        <end position="404"/>
    </location>
</feature>
<dbReference type="AlphaFoldDB" id="A0A0D9WPJ9"/>
<evidence type="ECO:0000313" key="2">
    <source>
        <dbReference type="EnsemblPlants" id="LPERR06G10410.1"/>
    </source>
</evidence>
<evidence type="ECO:0000256" key="1">
    <source>
        <dbReference type="SAM" id="Phobius"/>
    </source>
</evidence>
<dbReference type="InterPro" id="IPR040229">
    <property type="entry name" value="At3g27390-like"/>
</dbReference>
<name>A0A0D9WPJ9_9ORYZ</name>
<keyword evidence="1" id="KW-0812">Transmembrane</keyword>
<protein>
    <recommendedName>
        <fullName evidence="4">Ribosomal protein L46 N-terminal domain-containing protein</fullName>
    </recommendedName>
</protein>
<dbReference type="Proteomes" id="UP000032180">
    <property type="component" value="Chromosome 6"/>
</dbReference>
<feature type="transmembrane region" description="Helical" evidence="1">
    <location>
        <begin position="232"/>
        <end position="258"/>
    </location>
</feature>
<keyword evidence="1" id="KW-0472">Membrane</keyword>
<reference evidence="3" key="2">
    <citation type="submission" date="2013-12" db="EMBL/GenBank/DDBJ databases">
        <authorList>
            <person name="Yu Y."/>
            <person name="Lee S."/>
            <person name="de Baynast K."/>
            <person name="Wissotski M."/>
            <person name="Liu L."/>
            <person name="Talag J."/>
            <person name="Goicoechea J."/>
            <person name="Angelova A."/>
            <person name="Jetty R."/>
            <person name="Kudrna D."/>
            <person name="Golser W."/>
            <person name="Rivera L."/>
            <person name="Zhang J."/>
            <person name="Wing R."/>
        </authorList>
    </citation>
    <scope>NUCLEOTIDE SEQUENCE</scope>
</reference>
<dbReference type="eggNOG" id="KOG4548">
    <property type="taxonomic scope" value="Eukaryota"/>
</dbReference>
<organism evidence="2 3">
    <name type="scientific">Leersia perrieri</name>
    <dbReference type="NCBI Taxonomy" id="77586"/>
    <lineage>
        <taxon>Eukaryota</taxon>
        <taxon>Viridiplantae</taxon>
        <taxon>Streptophyta</taxon>
        <taxon>Embryophyta</taxon>
        <taxon>Tracheophyta</taxon>
        <taxon>Spermatophyta</taxon>
        <taxon>Magnoliopsida</taxon>
        <taxon>Liliopsida</taxon>
        <taxon>Poales</taxon>
        <taxon>Poaceae</taxon>
        <taxon>BOP clade</taxon>
        <taxon>Oryzoideae</taxon>
        <taxon>Oryzeae</taxon>
        <taxon>Oryzinae</taxon>
        <taxon>Leersia</taxon>
    </lineage>
</organism>
<dbReference type="Gene3D" id="3.90.79.10">
    <property type="entry name" value="Nucleoside Triphosphate Pyrophosphohydrolase"/>
    <property type="match status" value="1"/>
</dbReference>
<reference evidence="2" key="3">
    <citation type="submission" date="2015-04" db="UniProtKB">
        <authorList>
            <consortium name="EnsemblPlants"/>
        </authorList>
    </citation>
    <scope>IDENTIFICATION</scope>
</reference>
<proteinExistence type="predicted"/>
<keyword evidence="3" id="KW-1185">Reference proteome</keyword>
<keyword evidence="1" id="KW-1133">Transmembrane helix</keyword>
<dbReference type="HOGENOM" id="CLU_019915_1_0_1"/>
<feature type="transmembrane region" description="Helical" evidence="1">
    <location>
        <begin position="441"/>
        <end position="462"/>
    </location>
</feature>
<dbReference type="Gramene" id="LPERR06G10410.1">
    <property type="protein sequence ID" value="LPERR06G10410.1"/>
    <property type="gene ID" value="LPERR06G10410"/>
</dbReference>
<evidence type="ECO:0000313" key="3">
    <source>
        <dbReference type="Proteomes" id="UP000032180"/>
    </source>
</evidence>
<reference evidence="2 3" key="1">
    <citation type="submission" date="2012-08" db="EMBL/GenBank/DDBJ databases">
        <title>Oryza genome evolution.</title>
        <authorList>
            <person name="Wing R.A."/>
        </authorList>
    </citation>
    <scope>NUCLEOTIDE SEQUENCE</scope>
</reference>
<accession>A0A0D9WPJ9</accession>
<dbReference type="PANTHER" id="PTHR31133:SF2">
    <property type="entry name" value="EXPRESSED PROTEIN"/>
    <property type="match status" value="1"/>
</dbReference>
<dbReference type="GO" id="GO:0010228">
    <property type="term" value="P:vegetative to reproductive phase transition of meristem"/>
    <property type="evidence" value="ECO:0007669"/>
    <property type="project" value="TreeGrafter"/>
</dbReference>
<feature type="transmembrane region" description="Helical" evidence="1">
    <location>
        <begin position="294"/>
        <end position="314"/>
    </location>
</feature>
<sequence>MLLRSPAARSGLHLRSLLRPRGFSSSPAPAAAAAAEGDDRKIVASVLFERLPVVIPKIHPVVYAFKEFSFRWNQQYKRQYPDDVLGKADARGKGDYQIDYVPAPRITEADKTNDQKSLQRALDNKLYLLLYGKAYGSPDGKPVWHFPEKVYENEETLRLCAESALKSVLGDLSNTYFVGNAPMAHMVVEQNEDSNISSFKVPEGFLSKLWSFVSFLPFFLLLLLLGSTKAVLIGPIAAAIIFLGNSAVIIGLWPAHFIWTYYCVLRTERIGLVLKILAAILLPLPLLLSPLLAIAGSLLGGIGYGVFIPLMATFEAVGEGVADKLTHCFMDGTVSTIAGACTVVRDVTDFCFHSYFSFMDELIRKLGDNETPLDIKLSYLPHTVLVALVAVPFDVIMISGVALWKSPCMLLKGWQRLCEDLVGREGPFLETVCVPFAGLSIILWPLAVIGAVIASFLCSFFFGIRSGVIAYQEASLQMGIAYMIAAVALFDEYTNDMLYLREDRPKYRKTNSINNGTGQNNEGHNITAELGEKRQNGHHRTMKALQQSKTFRQTIHRLRPIQIWDWLFRSCELNGRILLSEGLISAEDMEKCIIKGKCKKLSIKLPAWCILQCLIRSAKYDSHADDVEVTNFNWPKDKVFDWMLGPLLVMKEQVKKLELTEDEEMCLRKLIMTNNNQKPSDWDDCGFPSSDNIKRAQLQAIIRRLQGIVVNMSWVPSFRRRFINLVKALYLEGLEAGAIEGSREGSRSVKRKIEADAASVSKFDDKYVESSSSNGGAALGIDVV</sequence>
<feature type="transmembrane region" description="Helical" evidence="1">
    <location>
        <begin position="474"/>
        <end position="490"/>
    </location>
</feature>
<evidence type="ECO:0008006" key="4">
    <source>
        <dbReference type="Google" id="ProtNLM"/>
    </source>
</evidence>